<evidence type="ECO:0000313" key="2">
    <source>
        <dbReference type="EMBL" id="CAD7001807.1"/>
    </source>
</evidence>
<gene>
    <name evidence="2" type="ORF">CCAP1982_LOCUS10298</name>
</gene>
<name>A0A811UVQ8_CERCA</name>
<organism evidence="2 3">
    <name type="scientific">Ceratitis capitata</name>
    <name type="common">Mediterranean fruit fly</name>
    <name type="synonym">Tephritis capitata</name>
    <dbReference type="NCBI Taxonomy" id="7213"/>
    <lineage>
        <taxon>Eukaryota</taxon>
        <taxon>Metazoa</taxon>
        <taxon>Ecdysozoa</taxon>
        <taxon>Arthropoda</taxon>
        <taxon>Hexapoda</taxon>
        <taxon>Insecta</taxon>
        <taxon>Pterygota</taxon>
        <taxon>Neoptera</taxon>
        <taxon>Endopterygota</taxon>
        <taxon>Diptera</taxon>
        <taxon>Brachycera</taxon>
        <taxon>Muscomorpha</taxon>
        <taxon>Tephritoidea</taxon>
        <taxon>Tephritidae</taxon>
        <taxon>Ceratitis</taxon>
        <taxon>Ceratitis</taxon>
    </lineage>
</organism>
<dbReference type="Proteomes" id="UP000606786">
    <property type="component" value="Unassembled WGS sequence"/>
</dbReference>
<comment type="caution">
    <text evidence="2">The sequence shown here is derived from an EMBL/GenBank/DDBJ whole genome shotgun (WGS) entry which is preliminary data.</text>
</comment>
<proteinExistence type="predicted"/>
<keyword evidence="3" id="KW-1185">Reference proteome</keyword>
<sequence length="105" mass="12263">MIVKPGKDAEISNGLSHSLSVRSNATRPNYCQRQRSSLTLIYIPVHGLQPSIHLVRRKYIPHRSEDTTTREKASMIKEVYEIVRRITQERALTEQARHYNLHTRQ</sequence>
<dbReference type="EMBL" id="CAJHJT010000023">
    <property type="protein sequence ID" value="CAD7001807.1"/>
    <property type="molecule type" value="Genomic_DNA"/>
</dbReference>
<feature type="compositionally biased region" description="Polar residues" evidence="1">
    <location>
        <begin position="13"/>
        <end position="26"/>
    </location>
</feature>
<evidence type="ECO:0000256" key="1">
    <source>
        <dbReference type="SAM" id="MobiDB-lite"/>
    </source>
</evidence>
<evidence type="ECO:0000313" key="3">
    <source>
        <dbReference type="Proteomes" id="UP000606786"/>
    </source>
</evidence>
<dbReference type="AlphaFoldDB" id="A0A811UVQ8"/>
<protein>
    <submittedName>
        <fullName evidence="2">(Mediterranean fruit fly) hypothetical protein</fullName>
    </submittedName>
</protein>
<feature type="compositionally biased region" description="Basic and acidic residues" evidence="1">
    <location>
        <begin position="1"/>
        <end position="10"/>
    </location>
</feature>
<accession>A0A811UVQ8</accession>
<reference evidence="2" key="1">
    <citation type="submission" date="2020-11" db="EMBL/GenBank/DDBJ databases">
        <authorList>
            <person name="Whitehead M."/>
        </authorList>
    </citation>
    <scope>NUCLEOTIDE SEQUENCE</scope>
    <source>
        <strain evidence="2">EGII</strain>
    </source>
</reference>
<feature type="region of interest" description="Disordered" evidence="1">
    <location>
        <begin position="1"/>
        <end position="26"/>
    </location>
</feature>